<dbReference type="AlphaFoldDB" id="F2U763"/>
<dbReference type="InterPro" id="IPR056319">
    <property type="entry name" value="NOMO_7th"/>
</dbReference>
<gene>
    <name evidence="12" type="ORF">PTSG_04300</name>
</gene>
<feature type="chain" id="PRO_5003287189" description="SD-repeat containing protein B domain-containing protein" evidence="7">
    <location>
        <begin position="31"/>
        <end position="1162"/>
    </location>
</feature>
<evidence type="ECO:0000259" key="8">
    <source>
        <dbReference type="Pfam" id="PF22898"/>
    </source>
</evidence>
<dbReference type="GO" id="GO:0005789">
    <property type="term" value="C:endoplasmic reticulum membrane"/>
    <property type="evidence" value="ECO:0007669"/>
    <property type="project" value="UniProtKB-SubCell"/>
</dbReference>
<evidence type="ECO:0000313" key="13">
    <source>
        <dbReference type="Proteomes" id="UP000007799"/>
    </source>
</evidence>
<dbReference type="InParanoid" id="F2U763"/>
<dbReference type="Pfam" id="PF22898">
    <property type="entry name" value="NOMO1-like_1st"/>
    <property type="match status" value="1"/>
</dbReference>
<feature type="domain" description="NOMO seventh transthyretin-like" evidence="11">
    <location>
        <begin position="611"/>
        <end position="681"/>
    </location>
</feature>
<dbReference type="OrthoDB" id="10263633at2759"/>
<evidence type="ECO:0000256" key="2">
    <source>
        <dbReference type="ARBA" id="ARBA00022692"/>
    </source>
</evidence>
<evidence type="ECO:0000259" key="9">
    <source>
        <dbReference type="Pfam" id="PF22902"/>
    </source>
</evidence>
<evidence type="ECO:0000259" key="11">
    <source>
        <dbReference type="Pfam" id="PF23141"/>
    </source>
</evidence>
<feature type="domain" description="NOMO-like ninth beta-sandwich" evidence="9">
    <location>
        <begin position="775"/>
        <end position="850"/>
    </location>
</feature>
<dbReference type="GO" id="GO:0030246">
    <property type="term" value="F:carbohydrate binding"/>
    <property type="evidence" value="ECO:0007669"/>
    <property type="project" value="InterPro"/>
</dbReference>
<dbReference type="SUPFAM" id="SSF49464">
    <property type="entry name" value="Carboxypeptidase regulatory domain-like"/>
    <property type="match status" value="1"/>
</dbReference>
<feature type="domain" description="NOMO second beta-sandwich" evidence="10">
    <location>
        <begin position="128"/>
        <end position="217"/>
    </location>
</feature>
<protein>
    <recommendedName>
        <fullName evidence="14">SD-repeat containing protein B domain-containing protein</fullName>
    </recommendedName>
</protein>
<evidence type="ECO:0008006" key="14">
    <source>
        <dbReference type="Google" id="ProtNLM"/>
    </source>
</evidence>
<dbReference type="InterPro" id="IPR055074">
    <property type="entry name" value="NOMO1-3_2nd"/>
</dbReference>
<evidence type="ECO:0000256" key="3">
    <source>
        <dbReference type="ARBA" id="ARBA00022729"/>
    </source>
</evidence>
<name>F2U763_SALR5</name>
<dbReference type="InterPro" id="IPR008969">
    <property type="entry name" value="CarboxyPept-like_regulatory"/>
</dbReference>
<dbReference type="STRING" id="946362.F2U763"/>
<dbReference type="Pfam" id="PF22904">
    <property type="entry name" value="NOMO1-like_2nd"/>
    <property type="match status" value="1"/>
</dbReference>
<evidence type="ECO:0000313" key="12">
    <source>
        <dbReference type="EMBL" id="EGD83695.1"/>
    </source>
</evidence>
<dbReference type="InterPro" id="IPR051417">
    <property type="entry name" value="SDr/BOS_complex"/>
</dbReference>
<sequence length="1162" mass="124421">MMMRLQSVRWWWWRVAVVAGLLSAVSFVDTASGTEGDDVLGCGGAVLSPTPINFAAVEVVLLQDGEELQRTECAPHNGYYFLPIDKPGTYELHIDAPAEWNFDSRQATIAFNGESDKCSRGEDINFSFTGLDVKGQVVAEATDMGPAGVEVALHAIEEQDDGTPLIADEHLQTTLTDKQGHFTFHDVLPGTYAVRGRHERWSFSKPTQHIAVQPTRVDHPVLVLSGHDVVVHVRDHVGNGVPGAIFAISTAAERDACDSIDTTAVQAHFATMKGHVWCTAVSDATGAVIFTGVNPGQHTITGAVRDASGAVYGLHPRQQQVTVAVGGTQPLDDFVVVAAAVTGSCTTPAGDAIPGVRVRLIAHGSDGVETETGTDGRFAFSHVNPSLPYAVVASKDGLAFDPIQVTLDGFSTSMHIQPNRFKVCGRLVSASPVVGSALSTAGVRVVARSSAADRAVESVSDSSGRFCFELPPGDASFNIAPVSAAYWEPKLIDVHVTEPLMQDNDELPTFRQVVGRIRGVVRCLDKCNDDMHMSITAAGEGKKRFPVAIEQDGTASFAVDNVALEAFSVSVSKPTWCFTPKMAAVVVKPHDMTVDGQRVDSVDFEQRGYSLKITASHDVNVSISHNAHKDAEVVLVAKGKSRICLQNQGVYTITPRSCFRYNQDSFVYDTSNPQPIDLTAHAVTFTGTALLPKMCSSLTAEAVDDEGTTWPGTTAFAGKREDAFQYEFSVVVPLGINARVVLSGCRLYFSPPSTPLTLPESGCPEPLAPFHGKEGIRVSGHVDPPLAGVNVTLSTACKERRLETTQSFTTASDGKFIFGPVSDECRVQLSAEKEGYELILAEGETNTFKAIKLGALELSVATPSGEPVKGAVLTVTGGTYRKSRATRDNGTVIFKHLRPMQYFVKPLLKSFVFRPASSLVNMTAGQLVHVSLTAVRSSFSVCGRLKTPSGSIENGLKLAATSLQDGSVVRTGTANATGHFCIEDLHPNTTARVVPLLENKPTLTTRPTHMDVHVGEADVDDVKFIVIQHKSTCVVAGTALHLPLQSRSRIRAHLLLDGAIFASDFLFPATHFEFELPQPVEGSIKVQLADQQGVLVEAPVDSCEGTRVLALPVPQHQASTTRSSAVQGEQANMRVNAVLGVAACVFILATAVLRPQLARFRP</sequence>
<comment type="subcellular location">
    <subcellularLocation>
        <location evidence="1">Endoplasmic reticulum membrane</location>
        <topology evidence="1">Single-pass type I membrane protein</topology>
    </subcellularLocation>
</comment>
<dbReference type="PANTHER" id="PTHR23303:SF14">
    <property type="entry name" value="BOS COMPLEX SUBUNIT NOMO1-RELATED"/>
    <property type="match status" value="1"/>
</dbReference>
<evidence type="ECO:0000256" key="7">
    <source>
        <dbReference type="SAM" id="SignalP"/>
    </source>
</evidence>
<dbReference type="Pfam" id="PF22902">
    <property type="entry name" value="NOMO1-like_9th"/>
    <property type="match status" value="1"/>
</dbReference>
<keyword evidence="3 7" id="KW-0732">Signal</keyword>
<dbReference type="PANTHER" id="PTHR23303">
    <property type="entry name" value="CARBOXYPEPTIDASE REGULATORY REGION-CONTAINING"/>
    <property type="match status" value="1"/>
</dbReference>
<dbReference type="eggNOG" id="KOG1948">
    <property type="taxonomic scope" value="Eukaryota"/>
</dbReference>
<keyword evidence="2" id="KW-0812">Transmembrane</keyword>
<evidence type="ECO:0000256" key="1">
    <source>
        <dbReference type="ARBA" id="ARBA00004115"/>
    </source>
</evidence>
<dbReference type="OMA" id="FVFKGFG"/>
<dbReference type="InterPro" id="IPR055075">
    <property type="entry name" value="NOMO-like_N"/>
</dbReference>
<reference evidence="12" key="1">
    <citation type="submission" date="2009-08" db="EMBL/GenBank/DDBJ databases">
        <title>Annotation of Salpingoeca rosetta.</title>
        <authorList>
            <consortium name="The Broad Institute Genome Sequencing Platform"/>
            <person name="Russ C."/>
            <person name="Cuomo C."/>
            <person name="Burger G."/>
            <person name="Gray M.W."/>
            <person name="Holland P.W.H."/>
            <person name="King N."/>
            <person name="Lang F.B.F."/>
            <person name="Roger A.J."/>
            <person name="Ruiz-Trillo I."/>
            <person name="Young S.K."/>
            <person name="Zeng Q."/>
            <person name="Gargeya S."/>
            <person name="Alvarado L."/>
            <person name="Berlin A."/>
            <person name="Chapman S.B."/>
            <person name="Chen Z."/>
            <person name="Freedman E."/>
            <person name="Gellesch M."/>
            <person name="Goldberg J."/>
            <person name="Griggs A."/>
            <person name="Gujja S."/>
            <person name="Heilman E."/>
            <person name="Heiman D."/>
            <person name="Howarth C."/>
            <person name="Mehta T."/>
            <person name="Neiman D."/>
            <person name="Pearson M."/>
            <person name="Roberts A."/>
            <person name="Saif S."/>
            <person name="Shea T."/>
            <person name="Shenoy N."/>
            <person name="Sisk P."/>
            <person name="Stolte C."/>
            <person name="Sykes S."/>
            <person name="White J."/>
            <person name="Yandava C."/>
            <person name="Haas B."/>
            <person name="Nusbaum C."/>
            <person name="Birren B."/>
        </authorList>
    </citation>
    <scope>NUCLEOTIDE SEQUENCE [LARGE SCALE GENOMIC DNA]</scope>
    <source>
        <strain evidence="12">ATCC 50818</strain>
    </source>
</reference>
<dbReference type="RefSeq" id="XP_004995199.1">
    <property type="nucleotide sequence ID" value="XM_004995142.1"/>
</dbReference>
<proteinExistence type="predicted"/>
<dbReference type="FunCoup" id="F2U763">
    <property type="interactions" value="624"/>
</dbReference>
<accession>F2U763</accession>
<dbReference type="InterPro" id="IPR055073">
    <property type="entry name" value="NOMO1-like_9th"/>
</dbReference>
<evidence type="ECO:0000256" key="6">
    <source>
        <dbReference type="ARBA" id="ARBA00023136"/>
    </source>
</evidence>
<evidence type="ECO:0000256" key="4">
    <source>
        <dbReference type="ARBA" id="ARBA00022824"/>
    </source>
</evidence>
<evidence type="ECO:0000256" key="5">
    <source>
        <dbReference type="ARBA" id="ARBA00022989"/>
    </source>
</evidence>
<dbReference type="InterPro" id="IPR013784">
    <property type="entry name" value="Carb-bd-like_fold"/>
</dbReference>
<dbReference type="GeneID" id="16075779"/>
<keyword evidence="4" id="KW-0256">Endoplasmic reticulum</keyword>
<feature type="domain" description="NOMO-like N-terminal beta-sandwich" evidence="8">
    <location>
        <begin position="44"/>
        <end position="126"/>
    </location>
</feature>
<keyword evidence="5" id="KW-1133">Transmembrane helix</keyword>
<dbReference type="InterPro" id="IPR013783">
    <property type="entry name" value="Ig-like_fold"/>
</dbReference>
<organism evidence="13">
    <name type="scientific">Salpingoeca rosetta (strain ATCC 50818 / BSB-021)</name>
    <dbReference type="NCBI Taxonomy" id="946362"/>
    <lineage>
        <taxon>Eukaryota</taxon>
        <taxon>Choanoflagellata</taxon>
        <taxon>Craspedida</taxon>
        <taxon>Salpingoecidae</taxon>
        <taxon>Salpingoeca</taxon>
    </lineage>
</organism>
<dbReference type="EMBL" id="GL832963">
    <property type="protein sequence ID" value="EGD83695.1"/>
    <property type="molecule type" value="Genomic_DNA"/>
</dbReference>
<feature type="signal peptide" evidence="7">
    <location>
        <begin position="1"/>
        <end position="30"/>
    </location>
</feature>
<dbReference type="Proteomes" id="UP000007799">
    <property type="component" value="Unassembled WGS sequence"/>
</dbReference>
<dbReference type="SUPFAM" id="SSF49452">
    <property type="entry name" value="Starch-binding domain-like"/>
    <property type="match status" value="1"/>
</dbReference>
<dbReference type="Gene3D" id="2.60.40.10">
    <property type="entry name" value="Immunoglobulins"/>
    <property type="match status" value="1"/>
</dbReference>
<dbReference type="Pfam" id="PF23141">
    <property type="entry name" value="Ig_NOMO"/>
    <property type="match status" value="1"/>
</dbReference>
<dbReference type="KEGG" id="sre:PTSG_04300"/>
<keyword evidence="6" id="KW-0472">Membrane</keyword>
<evidence type="ECO:0000259" key="10">
    <source>
        <dbReference type="Pfam" id="PF22904"/>
    </source>
</evidence>
<keyword evidence="13" id="KW-1185">Reference proteome</keyword>